<keyword evidence="2 8" id="KW-0813">Transport</keyword>
<protein>
    <submittedName>
        <fullName evidence="10">Polyamine ABC transporter permease</fullName>
    </submittedName>
</protein>
<keyword evidence="7 8" id="KW-0472">Membrane</keyword>
<evidence type="ECO:0000256" key="2">
    <source>
        <dbReference type="ARBA" id="ARBA00022448"/>
    </source>
</evidence>
<gene>
    <name evidence="10" type="ORF">CKA81_15275</name>
</gene>
<dbReference type="Proteomes" id="UP000283474">
    <property type="component" value="Chromosome"/>
</dbReference>
<feature type="transmembrane region" description="Helical" evidence="8">
    <location>
        <begin position="12"/>
        <end position="38"/>
    </location>
</feature>
<evidence type="ECO:0000256" key="6">
    <source>
        <dbReference type="ARBA" id="ARBA00022989"/>
    </source>
</evidence>
<evidence type="ECO:0000259" key="9">
    <source>
        <dbReference type="PROSITE" id="PS50928"/>
    </source>
</evidence>
<reference evidence="10 11" key="1">
    <citation type="submission" date="2017-08" db="EMBL/GenBank/DDBJ databases">
        <authorList>
            <person name="Park S.-J."/>
            <person name="Kim H."/>
        </authorList>
    </citation>
    <scope>NUCLEOTIDE SEQUENCE [LARGE SCALE GENOMIC DNA]</scope>
    <source>
        <strain evidence="11">ye3</strain>
    </source>
</reference>
<sequence>MSAKSRSGSVGQLVFAAVALMIFGFLLLPLIIIIGVSFNEASALSFPPKGFTLKWYKEFLSDASYIASIVHSTQLALFATFFGLVLGVSAASALSQAQFRGAATLKAIFMSPLVVPHVVIGVALLQFAASFGIARNFYVLLGGHIVLVLPYIIRMVLGAYMGFDRRLVAASLDLGATSFATFRLITLPLIKPSIIASGLFAFVISWTNIELSIFNTSAQYTLLPLKIFNYVLYTVDPIIAAVSASTVYIAILAVVLIDRLVGIDSFASMRS</sequence>
<dbReference type="AlphaFoldDB" id="A0A410GFL9"/>
<evidence type="ECO:0000256" key="8">
    <source>
        <dbReference type="RuleBase" id="RU363032"/>
    </source>
</evidence>
<evidence type="ECO:0000256" key="3">
    <source>
        <dbReference type="ARBA" id="ARBA00022475"/>
    </source>
</evidence>
<dbReference type="Pfam" id="PF00528">
    <property type="entry name" value="BPD_transp_1"/>
    <property type="match status" value="1"/>
</dbReference>
<dbReference type="EMBL" id="CP022987">
    <property type="protein sequence ID" value="QAA95069.1"/>
    <property type="molecule type" value="Genomic_DNA"/>
</dbReference>
<keyword evidence="4" id="KW-0997">Cell inner membrane</keyword>
<dbReference type="InterPro" id="IPR000515">
    <property type="entry name" value="MetI-like"/>
</dbReference>
<feature type="transmembrane region" description="Helical" evidence="8">
    <location>
        <begin position="107"/>
        <end position="131"/>
    </location>
</feature>
<evidence type="ECO:0000256" key="5">
    <source>
        <dbReference type="ARBA" id="ARBA00022692"/>
    </source>
</evidence>
<evidence type="ECO:0000256" key="4">
    <source>
        <dbReference type="ARBA" id="ARBA00022519"/>
    </source>
</evidence>
<dbReference type="GO" id="GO:0005886">
    <property type="term" value="C:plasma membrane"/>
    <property type="evidence" value="ECO:0007669"/>
    <property type="project" value="UniProtKB-SubCell"/>
</dbReference>
<dbReference type="SUPFAM" id="SSF161098">
    <property type="entry name" value="MetI-like"/>
    <property type="match status" value="1"/>
</dbReference>
<keyword evidence="5 8" id="KW-0812">Transmembrane</keyword>
<feature type="transmembrane region" description="Helical" evidence="8">
    <location>
        <begin position="238"/>
        <end position="261"/>
    </location>
</feature>
<feature type="transmembrane region" description="Helical" evidence="8">
    <location>
        <begin position="184"/>
        <end position="206"/>
    </location>
</feature>
<comment type="similarity">
    <text evidence="8">Belongs to the binding-protein-dependent transport system permease family.</text>
</comment>
<feature type="domain" description="ABC transmembrane type-1" evidence="9">
    <location>
        <begin position="69"/>
        <end position="257"/>
    </location>
</feature>
<comment type="subcellular location">
    <subcellularLocation>
        <location evidence="1">Cell inner membrane</location>
        <topology evidence="1">Multi-pass membrane protein</topology>
    </subcellularLocation>
    <subcellularLocation>
        <location evidence="8">Cell membrane</location>
        <topology evidence="8">Multi-pass membrane protein</topology>
    </subcellularLocation>
</comment>
<evidence type="ECO:0000313" key="10">
    <source>
        <dbReference type="EMBL" id="QAA95069.1"/>
    </source>
</evidence>
<dbReference type="Gene3D" id="1.10.3720.10">
    <property type="entry name" value="MetI-like"/>
    <property type="match status" value="1"/>
</dbReference>
<keyword evidence="11" id="KW-1185">Reference proteome</keyword>
<accession>A0A410GFL9</accession>
<dbReference type="PROSITE" id="PS50928">
    <property type="entry name" value="ABC_TM1"/>
    <property type="match status" value="1"/>
</dbReference>
<dbReference type="PANTHER" id="PTHR43357">
    <property type="entry name" value="INNER MEMBRANE ABC TRANSPORTER PERMEASE PROTEIN YDCV"/>
    <property type="match status" value="1"/>
</dbReference>
<organism evidence="10 11">
    <name type="scientific">Pollutimonas thiosulfatoxidans</name>
    <dbReference type="NCBI Taxonomy" id="2028345"/>
    <lineage>
        <taxon>Bacteria</taxon>
        <taxon>Pseudomonadati</taxon>
        <taxon>Pseudomonadota</taxon>
        <taxon>Betaproteobacteria</taxon>
        <taxon>Burkholderiales</taxon>
        <taxon>Alcaligenaceae</taxon>
        <taxon>Pollutimonas</taxon>
    </lineage>
</organism>
<keyword evidence="6 8" id="KW-1133">Transmembrane helix</keyword>
<dbReference type="RefSeq" id="WP_128356058.1">
    <property type="nucleotide sequence ID" value="NZ_CP022987.1"/>
</dbReference>
<feature type="transmembrane region" description="Helical" evidence="8">
    <location>
        <begin position="137"/>
        <end position="163"/>
    </location>
</feature>
<evidence type="ECO:0000256" key="1">
    <source>
        <dbReference type="ARBA" id="ARBA00004429"/>
    </source>
</evidence>
<feature type="transmembrane region" description="Helical" evidence="8">
    <location>
        <begin position="75"/>
        <end position="95"/>
    </location>
</feature>
<dbReference type="OrthoDB" id="9178195at2"/>
<evidence type="ECO:0000256" key="7">
    <source>
        <dbReference type="ARBA" id="ARBA00023136"/>
    </source>
</evidence>
<dbReference type="GO" id="GO:0055085">
    <property type="term" value="P:transmembrane transport"/>
    <property type="evidence" value="ECO:0007669"/>
    <property type="project" value="InterPro"/>
</dbReference>
<dbReference type="KEGG" id="pus:CKA81_15275"/>
<evidence type="ECO:0000313" key="11">
    <source>
        <dbReference type="Proteomes" id="UP000283474"/>
    </source>
</evidence>
<name>A0A410GFL9_9BURK</name>
<dbReference type="InterPro" id="IPR035906">
    <property type="entry name" value="MetI-like_sf"/>
</dbReference>
<keyword evidence="3" id="KW-1003">Cell membrane</keyword>
<proteinExistence type="inferred from homology"/>
<dbReference type="CDD" id="cd06261">
    <property type="entry name" value="TM_PBP2"/>
    <property type="match status" value="1"/>
</dbReference>
<dbReference type="PANTHER" id="PTHR43357:SF4">
    <property type="entry name" value="INNER MEMBRANE ABC TRANSPORTER PERMEASE PROTEIN YDCV"/>
    <property type="match status" value="1"/>
</dbReference>